<evidence type="ECO:0008006" key="3">
    <source>
        <dbReference type="Google" id="ProtNLM"/>
    </source>
</evidence>
<protein>
    <recommendedName>
        <fullName evidence="3">Transcription factor domain-containing protein</fullName>
    </recommendedName>
</protein>
<accession>A0A1L9SHQ0</accession>
<dbReference type="OrthoDB" id="2341546at2759"/>
<dbReference type="VEuPathDB" id="FungiDB:ASPZODRAFT_25645"/>
<dbReference type="Proteomes" id="UP000184188">
    <property type="component" value="Unassembled WGS sequence"/>
</dbReference>
<proteinExistence type="predicted"/>
<dbReference type="AlphaFoldDB" id="A0A1L9SHQ0"/>
<dbReference type="STRING" id="1073090.A0A1L9SHQ0"/>
<sequence length="283" mass="30656">MTTWPVPTTRFWTEPSSVVIGAVLFACYSLGINLPVVGSTHEPHTTSHASLWAAVTITAQNMAENFGRPPAVNLTTDKAVQKLCRGEIPLPDGLAERLCLAQAANRISHVMAEHADDRGVPGEACIVEIEPLGKLLPQVSSSSVNSIWLAAAHLHLDALLHAHRLAVDLIRSLTSSQTWSDMLAYCPAYFLRATLFTTAAFLNKVAHSSMVAAGQIDYESTKLSFQMAVFALRRCVVLDVDAAAREANLLDQVCAHCAANEQMRNSPPTCLLYQDSHGDRISV</sequence>
<dbReference type="GeneID" id="34614480"/>
<dbReference type="EMBL" id="KV878342">
    <property type="protein sequence ID" value="OJJ46564.1"/>
    <property type="molecule type" value="Genomic_DNA"/>
</dbReference>
<evidence type="ECO:0000313" key="2">
    <source>
        <dbReference type="Proteomes" id="UP000184188"/>
    </source>
</evidence>
<evidence type="ECO:0000313" key="1">
    <source>
        <dbReference type="EMBL" id="OJJ46564.1"/>
    </source>
</evidence>
<keyword evidence="2" id="KW-1185">Reference proteome</keyword>
<gene>
    <name evidence="1" type="ORF">ASPZODRAFT_25645</name>
</gene>
<name>A0A1L9SHQ0_9EURO</name>
<organism evidence="1 2">
    <name type="scientific">Penicilliopsis zonata CBS 506.65</name>
    <dbReference type="NCBI Taxonomy" id="1073090"/>
    <lineage>
        <taxon>Eukaryota</taxon>
        <taxon>Fungi</taxon>
        <taxon>Dikarya</taxon>
        <taxon>Ascomycota</taxon>
        <taxon>Pezizomycotina</taxon>
        <taxon>Eurotiomycetes</taxon>
        <taxon>Eurotiomycetidae</taxon>
        <taxon>Eurotiales</taxon>
        <taxon>Aspergillaceae</taxon>
        <taxon>Penicilliopsis</taxon>
    </lineage>
</organism>
<reference evidence="2" key="1">
    <citation type="journal article" date="2017" name="Genome Biol.">
        <title>Comparative genomics reveals high biological diversity and specific adaptations in the industrially and medically important fungal genus Aspergillus.</title>
        <authorList>
            <person name="de Vries R.P."/>
            <person name="Riley R."/>
            <person name="Wiebenga A."/>
            <person name="Aguilar-Osorio G."/>
            <person name="Amillis S."/>
            <person name="Uchima C.A."/>
            <person name="Anderluh G."/>
            <person name="Asadollahi M."/>
            <person name="Askin M."/>
            <person name="Barry K."/>
            <person name="Battaglia E."/>
            <person name="Bayram O."/>
            <person name="Benocci T."/>
            <person name="Braus-Stromeyer S.A."/>
            <person name="Caldana C."/>
            <person name="Canovas D."/>
            <person name="Cerqueira G.C."/>
            <person name="Chen F."/>
            <person name="Chen W."/>
            <person name="Choi C."/>
            <person name="Clum A."/>
            <person name="Dos Santos R.A."/>
            <person name="Damasio A.R."/>
            <person name="Diallinas G."/>
            <person name="Emri T."/>
            <person name="Fekete E."/>
            <person name="Flipphi M."/>
            <person name="Freyberg S."/>
            <person name="Gallo A."/>
            <person name="Gournas C."/>
            <person name="Habgood R."/>
            <person name="Hainaut M."/>
            <person name="Harispe M.L."/>
            <person name="Henrissat B."/>
            <person name="Hilden K.S."/>
            <person name="Hope R."/>
            <person name="Hossain A."/>
            <person name="Karabika E."/>
            <person name="Karaffa L."/>
            <person name="Karanyi Z."/>
            <person name="Krasevec N."/>
            <person name="Kuo A."/>
            <person name="Kusch H."/>
            <person name="LaButti K."/>
            <person name="Lagendijk E.L."/>
            <person name="Lapidus A."/>
            <person name="Levasseur A."/>
            <person name="Lindquist E."/>
            <person name="Lipzen A."/>
            <person name="Logrieco A.F."/>
            <person name="MacCabe A."/>
            <person name="Maekelae M.R."/>
            <person name="Malavazi I."/>
            <person name="Melin P."/>
            <person name="Meyer V."/>
            <person name="Mielnichuk N."/>
            <person name="Miskei M."/>
            <person name="Molnar A.P."/>
            <person name="Mule G."/>
            <person name="Ngan C.Y."/>
            <person name="Orejas M."/>
            <person name="Orosz E."/>
            <person name="Ouedraogo J.P."/>
            <person name="Overkamp K.M."/>
            <person name="Park H.-S."/>
            <person name="Perrone G."/>
            <person name="Piumi F."/>
            <person name="Punt P.J."/>
            <person name="Ram A.F."/>
            <person name="Ramon A."/>
            <person name="Rauscher S."/>
            <person name="Record E."/>
            <person name="Riano-Pachon D.M."/>
            <person name="Robert V."/>
            <person name="Roehrig J."/>
            <person name="Ruller R."/>
            <person name="Salamov A."/>
            <person name="Salih N.S."/>
            <person name="Samson R.A."/>
            <person name="Sandor E."/>
            <person name="Sanguinetti M."/>
            <person name="Schuetze T."/>
            <person name="Sepcic K."/>
            <person name="Shelest E."/>
            <person name="Sherlock G."/>
            <person name="Sophianopoulou V."/>
            <person name="Squina F.M."/>
            <person name="Sun H."/>
            <person name="Susca A."/>
            <person name="Todd R.B."/>
            <person name="Tsang A."/>
            <person name="Unkles S.E."/>
            <person name="van de Wiele N."/>
            <person name="van Rossen-Uffink D."/>
            <person name="Oliveira J.V."/>
            <person name="Vesth T.C."/>
            <person name="Visser J."/>
            <person name="Yu J.-H."/>
            <person name="Zhou M."/>
            <person name="Andersen M.R."/>
            <person name="Archer D.B."/>
            <person name="Baker S.E."/>
            <person name="Benoit I."/>
            <person name="Brakhage A.A."/>
            <person name="Braus G.H."/>
            <person name="Fischer R."/>
            <person name="Frisvad J.C."/>
            <person name="Goldman G.H."/>
            <person name="Houbraken J."/>
            <person name="Oakley B."/>
            <person name="Pocsi I."/>
            <person name="Scazzocchio C."/>
            <person name="Seiboth B."/>
            <person name="vanKuyk P.A."/>
            <person name="Wortman J."/>
            <person name="Dyer P.S."/>
            <person name="Grigoriev I.V."/>
        </authorList>
    </citation>
    <scope>NUCLEOTIDE SEQUENCE [LARGE SCALE GENOMIC DNA]</scope>
    <source>
        <strain evidence="2">CBS 506.65</strain>
    </source>
</reference>
<dbReference type="RefSeq" id="XP_022581074.1">
    <property type="nucleotide sequence ID" value="XM_022728016.1"/>
</dbReference>